<evidence type="ECO:0000256" key="5">
    <source>
        <dbReference type="SAM" id="MobiDB-lite"/>
    </source>
</evidence>
<dbReference type="InterPro" id="IPR045087">
    <property type="entry name" value="Cu-oxidase_fam"/>
</dbReference>
<keyword evidence="6" id="KW-0472">Membrane</keyword>
<evidence type="ECO:0000313" key="11">
    <source>
        <dbReference type="Proteomes" id="UP000785200"/>
    </source>
</evidence>
<feature type="domain" description="Plastocyanin-like" evidence="7">
    <location>
        <begin position="248"/>
        <end position="410"/>
    </location>
</feature>
<comment type="caution">
    <text evidence="10">The sequence shown here is derived from an EMBL/GenBank/DDBJ whole genome shotgun (WGS) entry which is preliminary data.</text>
</comment>
<evidence type="ECO:0000259" key="7">
    <source>
        <dbReference type="Pfam" id="PF00394"/>
    </source>
</evidence>
<keyword evidence="4" id="KW-0186">Copper</keyword>
<dbReference type="InterPro" id="IPR008972">
    <property type="entry name" value="Cupredoxin"/>
</dbReference>
<dbReference type="InterPro" id="IPR001117">
    <property type="entry name" value="Cu-oxidase_2nd"/>
</dbReference>
<keyword evidence="6" id="KW-1133">Transmembrane helix</keyword>
<dbReference type="InterPro" id="IPR002355">
    <property type="entry name" value="Cu_oxidase_Cu_BS"/>
</dbReference>
<name>A0A9P7AU11_9HELO</name>
<dbReference type="CDD" id="cd13886">
    <property type="entry name" value="CuRO_2_MCO_like_1"/>
    <property type="match status" value="1"/>
</dbReference>
<dbReference type="OrthoDB" id="2121828at2759"/>
<feature type="region of interest" description="Disordered" evidence="5">
    <location>
        <begin position="62"/>
        <end position="91"/>
    </location>
</feature>
<dbReference type="FunFam" id="2.60.40.420:FF:000045">
    <property type="entry name" value="Laccase 2"/>
    <property type="match status" value="1"/>
</dbReference>
<comment type="similarity">
    <text evidence="1">Belongs to the multicopper oxidase family.</text>
</comment>
<gene>
    <name evidence="10" type="ORF">D0Z07_8112</name>
</gene>
<keyword evidence="11" id="KW-1185">Reference proteome</keyword>
<evidence type="ECO:0000256" key="1">
    <source>
        <dbReference type="ARBA" id="ARBA00010609"/>
    </source>
</evidence>
<dbReference type="EMBL" id="VNKQ01000016">
    <property type="protein sequence ID" value="KAG0646304.1"/>
    <property type="molecule type" value="Genomic_DNA"/>
</dbReference>
<evidence type="ECO:0000313" key="10">
    <source>
        <dbReference type="EMBL" id="KAG0646304.1"/>
    </source>
</evidence>
<evidence type="ECO:0000259" key="9">
    <source>
        <dbReference type="Pfam" id="PF07732"/>
    </source>
</evidence>
<feature type="domain" description="Plastocyanin-like" evidence="9">
    <location>
        <begin position="121"/>
        <end position="236"/>
    </location>
</feature>
<evidence type="ECO:0000256" key="2">
    <source>
        <dbReference type="ARBA" id="ARBA00022723"/>
    </source>
</evidence>
<dbReference type="GO" id="GO:0005507">
    <property type="term" value="F:copper ion binding"/>
    <property type="evidence" value="ECO:0007669"/>
    <property type="project" value="InterPro"/>
</dbReference>
<dbReference type="PANTHER" id="PTHR11709">
    <property type="entry name" value="MULTI-COPPER OXIDASE"/>
    <property type="match status" value="1"/>
</dbReference>
<dbReference type="PANTHER" id="PTHR11709:SF414">
    <property type="entry name" value="ADR239WP"/>
    <property type="match status" value="1"/>
</dbReference>
<proteinExistence type="inferred from homology"/>
<evidence type="ECO:0000256" key="3">
    <source>
        <dbReference type="ARBA" id="ARBA00023002"/>
    </source>
</evidence>
<dbReference type="InterPro" id="IPR011707">
    <property type="entry name" value="Cu-oxidase-like_N"/>
</dbReference>
<protein>
    <submittedName>
        <fullName evidence="10">Cell surface ferroxidase fetC</fullName>
    </submittedName>
</protein>
<feature type="transmembrane region" description="Helical" evidence="6">
    <location>
        <begin position="34"/>
        <end position="59"/>
    </location>
</feature>
<keyword evidence="6" id="KW-0812">Transmembrane</keyword>
<dbReference type="Pfam" id="PF07732">
    <property type="entry name" value="Cu-oxidase_3"/>
    <property type="match status" value="1"/>
</dbReference>
<reference evidence="10" key="1">
    <citation type="submission" date="2019-07" db="EMBL/GenBank/DDBJ databases">
        <title>Hyphodiscus hymeniophilus genome sequencing and assembly.</title>
        <authorList>
            <person name="Kramer G."/>
            <person name="Nodwell J."/>
        </authorList>
    </citation>
    <scope>NUCLEOTIDE SEQUENCE</scope>
    <source>
        <strain evidence="10">ATCC 34498</strain>
    </source>
</reference>
<evidence type="ECO:0000259" key="8">
    <source>
        <dbReference type="Pfam" id="PF07731"/>
    </source>
</evidence>
<keyword evidence="3" id="KW-0560">Oxidoreductase</keyword>
<dbReference type="Pfam" id="PF00394">
    <property type="entry name" value="Cu-oxidase"/>
    <property type="match status" value="1"/>
</dbReference>
<organism evidence="10 11">
    <name type="scientific">Hyphodiscus hymeniophilus</name>
    <dbReference type="NCBI Taxonomy" id="353542"/>
    <lineage>
        <taxon>Eukaryota</taxon>
        <taxon>Fungi</taxon>
        <taxon>Dikarya</taxon>
        <taxon>Ascomycota</taxon>
        <taxon>Pezizomycotina</taxon>
        <taxon>Leotiomycetes</taxon>
        <taxon>Helotiales</taxon>
        <taxon>Hyphodiscaceae</taxon>
        <taxon>Hyphodiscus</taxon>
    </lineage>
</organism>
<dbReference type="CDD" id="cd13910">
    <property type="entry name" value="CuRO_3_MCO_like_4"/>
    <property type="match status" value="1"/>
</dbReference>
<dbReference type="AlphaFoldDB" id="A0A9P7AU11"/>
<evidence type="ECO:0000256" key="6">
    <source>
        <dbReference type="SAM" id="Phobius"/>
    </source>
</evidence>
<dbReference type="InterPro" id="IPR033138">
    <property type="entry name" value="Cu_oxidase_CS"/>
</dbReference>
<evidence type="ECO:0000256" key="4">
    <source>
        <dbReference type="ARBA" id="ARBA00023008"/>
    </source>
</evidence>
<feature type="domain" description="Plastocyanin-like" evidence="8">
    <location>
        <begin position="496"/>
        <end position="617"/>
    </location>
</feature>
<dbReference type="Gene3D" id="2.60.40.420">
    <property type="entry name" value="Cupredoxins - blue copper proteins"/>
    <property type="match status" value="3"/>
</dbReference>
<accession>A0A9P7AU11</accession>
<dbReference type="InterPro" id="IPR011706">
    <property type="entry name" value="Cu-oxidase_C"/>
</dbReference>
<dbReference type="CDD" id="cd13857">
    <property type="entry name" value="CuRO_1_Diphenol_Ox"/>
    <property type="match status" value="1"/>
</dbReference>
<dbReference type="PROSITE" id="PS00079">
    <property type="entry name" value="MULTICOPPER_OXIDASE1"/>
    <property type="match status" value="2"/>
</dbReference>
<dbReference type="Proteomes" id="UP000785200">
    <property type="component" value="Unassembled WGS sequence"/>
</dbReference>
<sequence>MGKAGQQPARLQLLDEKKEIPATEAARTGRGRRLFLFAGVAAGLIVVALALGLGLGLGLKHHHRGSPAATSSPSPTPSPSPTNSTASESLQSWRRDTAEYNLSMDWDINAAPTTRVFNLTVSEIQAAPDGVMRTMLVFNNQFPGPLIRVNQGDRVLVNVTNQLTNATAVHWHGLYQNGTNWMDGTSGITQCPIPAGTSFLYNFTVENQFGTYWYHSHHSTQYTDGLVAPFIVHSPEEAAVQKDYDYDQIILLQDWYHDLSTALLPDYFASGNENAEPVPDNGLIQGTNVFDCSSYGDDSGYDCQNNSTQATFAITQGKRYRLRLINVGAFGEFQFSVDNHTLSVIEADSTLVEPVTINRLPINIAQRYSVILTANQTATNYWIRSWMNTYCFSDDNAPILNPDVKALLTYTNTTNEPTESADWASALDIVCEDLVTATLVPSGITPAPSADVAYKIDVAFQIGAYALDKAYINSTTWVPETIPTLNQAVAGLHTLNNSFSTSGLSTAFDQTSQFVIDVPNYQVVDLLINSLDEGAHPFHLHGHQFWVMASDSTGDFDWSTYKDLNTTNPMRRDTLTIDAYGWALIRFKADNPGMWAFHCHISWHMEAGLLMQFQTRDDIMKDWTIPEDVLGLCNG</sequence>
<dbReference type="GO" id="GO:0016491">
    <property type="term" value="F:oxidoreductase activity"/>
    <property type="evidence" value="ECO:0007669"/>
    <property type="project" value="UniProtKB-KW"/>
</dbReference>
<dbReference type="PROSITE" id="PS00080">
    <property type="entry name" value="MULTICOPPER_OXIDASE2"/>
    <property type="match status" value="1"/>
</dbReference>
<keyword evidence="2" id="KW-0479">Metal-binding</keyword>
<dbReference type="SUPFAM" id="SSF49503">
    <property type="entry name" value="Cupredoxins"/>
    <property type="match status" value="3"/>
</dbReference>
<dbReference type="Pfam" id="PF07731">
    <property type="entry name" value="Cu-oxidase_2"/>
    <property type="match status" value="1"/>
</dbReference>